<keyword evidence="1" id="KW-0560">Oxidoreductase</keyword>
<dbReference type="Proteomes" id="UP000267535">
    <property type="component" value="Unassembled WGS sequence"/>
</dbReference>
<feature type="domain" description="FAD dependent oxidoreductase" evidence="2">
    <location>
        <begin position="13"/>
        <end position="354"/>
    </location>
</feature>
<dbReference type="InterPro" id="IPR036188">
    <property type="entry name" value="FAD/NAD-bd_sf"/>
</dbReference>
<dbReference type="GO" id="GO:0005737">
    <property type="term" value="C:cytoplasm"/>
    <property type="evidence" value="ECO:0007669"/>
    <property type="project" value="TreeGrafter"/>
</dbReference>
<dbReference type="SUPFAM" id="SSF54373">
    <property type="entry name" value="FAD-linked reductases, C-terminal domain"/>
    <property type="match status" value="1"/>
</dbReference>
<gene>
    <name evidence="3" type="ORF">EHS89_00575</name>
</gene>
<dbReference type="InterPro" id="IPR006076">
    <property type="entry name" value="FAD-dep_OxRdtase"/>
</dbReference>
<evidence type="ECO:0000259" key="2">
    <source>
        <dbReference type="Pfam" id="PF01266"/>
    </source>
</evidence>
<dbReference type="Gene3D" id="3.30.9.10">
    <property type="entry name" value="D-Amino Acid Oxidase, subunit A, domain 2"/>
    <property type="match status" value="1"/>
</dbReference>
<dbReference type="Pfam" id="PF01266">
    <property type="entry name" value="DAO"/>
    <property type="match status" value="1"/>
</dbReference>
<dbReference type="OrthoDB" id="6949587at2"/>
<dbReference type="EMBL" id="RQXV01000001">
    <property type="protein sequence ID" value="RRD01095.1"/>
    <property type="molecule type" value="Genomic_DNA"/>
</dbReference>
<protein>
    <submittedName>
        <fullName evidence="3">FAD-dependent oxidoreductase</fullName>
    </submittedName>
</protein>
<evidence type="ECO:0000256" key="1">
    <source>
        <dbReference type="ARBA" id="ARBA00023002"/>
    </source>
</evidence>
<reference evidence="3 4" key="1">
    <citation type="submission" date="2018-11" db="EMBL/GenBank/DDBJ databases">
        <title>The draft genome sequence of Amphritea balenae JAMM 1525T.</title>
        <authorList>
            <person name="Fang Z."/>
            <person name="Zhang Y."/>
            <person name="Han X."/>
        </authorList>
    </citation>
    <scope>NUCLEOTIDE SEQUENCE [LARGE SCALE GENOMIC DNA]</scope>
    <source>
        <strain evidence="3 4">JAMM 1525</strain>
    </source>
</reference>
<keyword evidence="4" id="KW-1185">Reference proteome</keyword>
<organism evidence="3 4">
    <name type="scientific">Amphritea balenae</name>
    <dbReference type="NCBI Taxonomy" id="452629"/>
    <lineage>
        <taxon>Bacteria</taxon>
        <taxon>Pseudomonadati</taxon>
        <taxon>Pseudomonadota</taxon>
        <taxon>Gammaproteobacteria</taxon>
        <taxon>Oceanospirillales</taxon>
        <taxon>Oceanospirillaceae</taxon>
        <taxon>Amphritea</taxon>
    </lineage>
</organism>
<dbReference type="RefSeq" id="WP_124924167.1">
    <property type="nucleotide sequence ID" value="NZ_BMOH01000001.1"/>
</dbReference>
<proteinExistence type="predicted"/>
<evidence type="ECO:0000313" key="3">
    <source>
        <dbReference type="EMBL" id="RRD01095.1"/>
    </source>
</evidence>
<dbReference type="AlphaFoldDB" id="A0A3P1SVV9"/>
<name>A0A3P1SVV9_9GAMM</name>
<accession>A0A3P1SVV9</accession>
<dbReference type="SUPFAM" id="SSF51905">
    <property type="entry name" value="FAD/NAD(P)-binding domain"/>
    <property type="match status" value="1"/>
</dbReference>
<evidence type="ECO:0000313" key="4">
    <source>
        <dbReference type="Proteomes" id="UP000267535"/>
    </source>
</evidence>
<dbReference type="PANTHER" id="PTHR13847">
    <property type="entry name" value="SARCOSINE DEHYDROGENASE-RELATED"/>
    <property type="match status" value="1"/>
</dbReference>
<comment type="caution">
    <text evidence="3">The sequence shown here is derived from an EMBL/GenBank/DDBJ whole genome shotgun (WGS) entry which is preliminary data.</text>
</comment>
<dbReference type="GO" id="GO:0016491">
    <property type="term" value="F:oxidoreductase activity"/>
    <property type="evidence" value="ECO:0007669"/>
    <property type="project" value="UniProtKB-KW"/>
</dbReference>
<dbReference type="Gene3D" id="3.50.50.60">
    <property type="entry name" value="FAD/NAD(P)-binding domain"/>
    <property type="match status" value="1"/>
</dbReference>
<sequence>MAAGIRTSRNGSDVAVVGGGLVGLAVALGIQEKGQQVTIYDEGDIAFRASRGNFGLVWVQGKGDSYPAYANLSRLSARLWGDMAASLEESTGIDLQLSQKGGLFVCLSESELSQRANMLDQMAANHSEGYPFEVLDHQQLKEMVPEIGPEVAGATWGPEDGHVNPLYLMRALLKRFTSLGGKLINSAAINSVQPINGQFHLHSADGRYVSDKVVLAAGLGNKKLASMVGIEAPIFPNRGQVLIAERVKHFLDYPTGHVRQTAEGTIQCGDSKEDVGFDSGTTTDVIADIARRAVTMFPLLKDVRLIRSWGALRIMTPDGHPIYQQSEEFPGAFLVTCHSGVTLAAAHAGPIADWIAEGNPDPVLNLEKFHANRFQV</sequence>